<feature type="domain" description="Metallo-beta-lactamase" evidence="6">
    <location>
        <begin position="30"/>
        <end position="254"/>
    </location>
</feature>
<dbReference type="EMBL" id="JBEPLM010000001">
    <property type="protein sequence ID" value="MET3590998.1"/>
    <property type="molecule type" value="Genomic_DNA"/>
</dbReference>
<dbReference type="Gene3D" id="3.60.15.10">
    <property type="entry name" value="Ribonuclease Z/Hydroxyacylglutathione hydrolase-like"/>
    <property type="match status" value="1"/>
</dbReference>
<name>A0ABV2HKC8_9HYPH</name>
<evidence type="ECO:0000313" key="8">
    <source>
        <dbReference type="Proteomes" id="UP001549036"/>
    </source>
</evidence>
<keyword evidence="4" id="KW-0378">Hydrolase</keyword>
<keyword evidence="3" id="KW-0479">Metal-binding</keyword>
<dbReference type="CDD" id="cd07730">
    <property type="entry name" value="metallo-hydrolase-like_MBL-fold"/>
    <property type="match status" value="1"/>
</dbReference>
<accession>A0ABV2HKC8</accession>
<evidence type="ECO:0000259" key="6">
    <source>
        <dbReference type="SMART" id="SM00849"/>
    </source>
</evidence>
<dbReference type="Proteomes" id="UP001549036">
    <property type="component" value="Unassembled WGS sequence"/>
</dbReference>
<keyword evidence="8" id="KW-1185">Reference proteome</keyword>
<dbReference type="Pfam" id="PF00753">
    <property type="entry name" value="Lactamase_B"/>
    <property type="match status" value="1"/>
</dbReference>
<evidence type="ECO:0000256" key="4">
    <source>
        <dbReference type="ARBA" id="ARBA00022801"/>
    </source>
</evidence>
<dbReference type="SUPFAM" id="SSF56281">
    <property type="entry name" value="Metallo-hydrolase/oxidoreductase"/>
    <property type="match status" value="1"/>
</dbReference>
<reference evidence="7 8" key="1">
    <citation type="submission" date="2024-06" db="EMBL/GenBank/DDBJ databases">
        <title>Genomic Encyclopedia of Type Strains, Phase IV (KMG-IV): sequencing the most valuable type-strain genomes for metagenomic binning, comparative biology and taxonomic classification.</title>
        <authorList>
            <person name="Goeker M."/>
        </authorList>
    </citation>
    <scope>NUCLEOTIDE SEQUENCE [LARGE SCALE GENOMIC DNA]</scope>
    <source>
        <strain evidence="7 8">DSM 29846</strain>
    </source>
</reference>
<keyword evidence="5" id="KW-0862">Zinc</keyword>
<gene>
    <name evidence="7" type="ORF">ABID26_000377</name>
</gene>
<dbReference type="InterPro" id="IPR036866">
    <property type="entry name" value="RibonucZ/Hydroxyglut_hydro"/>
</dbReference>
<dbReference type="InterPro" id="IPR001279">
    <property type="entry name" value="Metallo-B-lactamas"/>
</dbReference>
<proteinExistence type="inferred from homology"/>
<dbReference type="SMART" id="SM00849">
    <property type="entry name" value="Lactamase_B"/>
    <property type="match status" value="1"/>
</dbReference>
<evidence type="ECO:0000256" key="5">
    <source>
        <dbReference type="ARBA" id="ARBA00022833"/>
    </source>
</evidence>
<comment type="caution">
    <text evidence="7">The sequence shown here is derived from an EMBL/GenBank/DDBJ whole genome shotgun (WGS) entry which is preliminary data.</text>
</comment>
<evidence type="ECO:0000313" key="7">
    <source>
        <dbReference type="EMBL" id="MET3590998.1"/>
    </source>
</evidence>
<comment type="similarity">
    <text evidence="2">Belongs to the metallo-beta-lactamase superfamily.</text>
</comment>
<protein>
    <submittedName>
        <fullName evidence="7">Glyoxylase-like metal-dependent hydrolase (Beta-lactamase superfamily II)</fullName>
    </submittedName>
</protein>
<dbReference type="RefSeq" id="WP_126101125.1">
    <property type="nucleotide sequence ID" value="NZ_JBEPLM010000001.1"/>
</dbReference>
<sequence>MKIVFANSAWVSAAERLILHGGSWQSVRLRVRYGLIFHPVAGPVLVDTGYTPEALSGERRGRMLRLYGALLKPELNAAEQVSPVLRRFGLSPDDISTVIVTHFHADHISGLSLFRNARFIASDAAWAHAKARTPRQNVRHGVFTELFPPDFETRLDGLSSKPDVEARNDIPGGVDLFGDGSVIAVDLPGHADGQFGLLFARIDRPFLYAVDVQWLLSALTEKRTPGFPATLIAEDAAAIEPTSAMLRRFLAAGGEVMLCHDPALTTYDLASSDLEAG</sequence>
<evidence type="ECO:0000256" key="3">
    <source>
        <dbReference type="ARBA" id="ARBA00022723"/>
    </source>
</evidence>
<dbReference type="PANTHER" id="PTHR42978">
    <property type="entry name" value="QUORUM-QUENCHING LACTONASE YTNP-RELATED-RELATED"/>
    <property type="match status" value="1"/>
</dbReference>
<evidence type="ECO:0000256" key="2">
    <source>
        <dbReference type="ARBA" id="ARBA00007749"/>
    </source>
</evidence>
<dbReference type="InterPro" id="IPR051013">
    <property type="entry name" value="MBL_superfamily_lactonases"/>
</dbReference>
<dbReference type="PANTHER" id="PTHR42978:SF2">
    <property type="entry name" value="102 KBASES UNSTABLE REGION: FROM 1 TO 119443"/>
    <property type="match status" value="1"/>
</dbReference>
<evidence type="ECO:0000256" key="1">
    <source>
        <dbReference type="ARBA" id="ARBA00001947"/>
    </source>
</evidence>
<comment type="cofactor">
    <cofactor evidence="1">
        <name>Zn(2+)</name>
        <dbReference type="ChEBI" id="CHEBI:29105"/>
    </cofactor>
</comment>
<organism evidence="7 8">
    <name type="scientific">Mesorhizobium shonense</name>
    <dbReference type="NCBI Taxonomy" id="1209948"/>
    <lineage>
        <taxon>Bacteria</taxon>
        <taxon>Pseudomonadati</taxon>
        <taxon>Pseudomonadota</taxon>
        <taxon>Alphaproteobacteria</taxon>
        <taxon>Hyphomicrobiales</taxon>
        <taxon>Phyllobacteriaceae</taxon>
        <taxon>Mesorhizobium</taxon>
    </lineage>
</organism>